<name>A0A2S8I5G5_BURCE</name>
<gene>
    <name evidence="1" type="ORF">C5615_34190</name>
</gene>
<evidence type="ECO:0000313" key="1">
    <source>
        <dbReference type="EMBL" id="PQP10040.1"/>
    </source>
</evidence>
<dbReference type="AlphaFoldDB" id="A0A2S8I5G5"/>
<evidence type="ECO:0000313" key="2">
    <source>
        <dbReference type="Proteomes" id="UP000238206"/>
    </source>
</evidence>
<comment type="caution">
    <text evidence="1">The sequence shown here is derived from an EMBL/GenBank/DDBJ whole genome shotgun (WGS) entry which is preliminary data.</text>
</comment>
<reference evidence="1 2" key="1">
    <citation type="submission" date="2018-02" db="EMBL/GenBank/DDBJ databases">
        <title>Draft genome sequencing of Burkholderia cepacia Y14-15.</title>
        <authorList>
            <person name="Zheng B.-X."/>
        </authorList>
    </citation>
    <scope>NUCLEOTIDE SEQUENCE [LARGE SCALE GENOMIC DNA]</scope>
    <source>
        <strain evidence="1 2">Y14-15</strain>
    </source>
</reference>
<accession>A0A2S8I5G5</accession>
<organism evidence="1 2">
    <name type="scientific">Burkholderia cepacia</name>
    <name type="common">Pseudomonas cepacia</name>
    <dbReference type="NCBI Taxonomy" id="292"/>
    <lineage>
        <taxon>Bacteria</taxon>
        <taxon>Pseudomonadati</taxon>
        <taxon>Pseudomonadota</taxon>
        <taxon>Betaproteobacteria</taxon>
        <taxon>Burkholderiales</taxon>
        <taxon>Burkholderiaceae</taxon>
        <taxon>Burkholderia</taxon>
        <taxon>Burkholderia cepacia complex</taxon>
    </lineage>
</organism>
<protein>
    <submittedName>
        <fullName evidence="1">Uncharacterized protein</fullName>
    </submittedName>
</protein>
<dbReference type="EMBL" id="PUIQ01000069">
    <property type="protein sequence ID" value="PQP10040.1"/>
    <property type="molecule type" value="Genomic_DNA"/>
</dbReference>
<sequence>MTHAASEERAGEGSRDFLAADLAEFGIGAGVLVPPFVVYNPPRTARTDQAAAAAMRELRPLLSQMARRRRVI</sequence>
<dbReference type="RefSeq" id="WP_059454201.1">
    <property type="nucleotide sequence ID" value="NZ_CADEVG010000001.1"/>
</dbReference>
<proteinExistence type="predicted"/>
<dbReference type="Proteomes" id="UP000238206">
    <property type="component" value="Unassembled WGS sequence"/>
</dbReference>